<accession>A0A2P2P8R9</accession>
<sequence>MFSFLFGNTHINTCSHKDLEQKYWPTFLN</sequence>
<reference evidence="1" key="1">
    <citation type="submission" date="2018-02" db="EMBL/GenBank/DDBJ databases">
        <title>Rhizophora mucronata_Transcriptome.</title>
        <authorList>
            <person name="Meera S.P."/>
            <person name="Sreeshan A."/>
            <person name="Augustine A."/>
        </authorList>
    </citation>
    <scope>NUCLEOTIDE SEQUENCE</scope>
    <source>
        <tissue evidence="1">Leaf</tissue>
    </source>
</reference>
<evidence type="ECO:0000313" key="1">
    <source>
        <dbReference type="EMBL" id="MBX51112.1"/>
    </source>
</evidence>
<proteinExistence type="predicted"/>
<dbReference type="EMBL" id="GGEC01070628">
    <property type="protein sequence ID" value="MBX51112.1"/>
    <property type="molecule type" value="Transcribed_RNA"/>
</dbReference>
<name>A0A2P2P8R9_RHIMU</name>
<dbReference type="AlphaFoldDB" id="A0A2P2P8R9"/>
<protein>
    <submittedName>
        <fullName evidence="1">Uncharacterized protein</fullName>
    </submittedName>
</protein>
<organism evidence="1">
    <name type="scientific">Rhizophora mucronata</name>
    <name type="common">Asiatic mangrove</name>
    <dbReference type="NCBI Taxonomy" id="61149"/>
    <lineage>
        <taxon>Eukaryota</taxon>
        <taxon>Viridiplantae</taxon>
        <taxon>Streptophyta</taxon>
        <taxon>Embryophyta</taxon>
        <taxon>Tracheophyta</taxon>
        <taxon>Spermatophyta</taxon>
        <taxon>Magnoliopsida</taxon>
        <taxon>eudicotyledons</taxon>
        <taxon>Gunneridae</taxon>
        <taxon>Pentapetalae</taxon>
        <taxon>rosids</taxon>
        <taxon>fabids</taxon>
        <taxon>Malpighiales</taxon>
        <taxon>Rhizophoraceae</taxon>
        <taxon>Rhizophora</taxon>
    </lineage>
</organism>